<gene>
    <name evidence="3" type="ORF">Q3M24_08780</name>
</gene>
<feature type="transmembrane region" description="Helical" evidence="1">
    <location>
        <begin position="263"/>
        <end position="282"/>
    </location>
</feature>
<dbReference type="Pfam" id="PF26626">
    <property type="entry name" value="DUF8201"/>
    <property type="match status" value="1"/>
</dbReference>
<keyword evidence="1" id="KW-0812">Transmembrane</keyword>
<organism evidence="3">
    <name type="scientific">Candidatus Electrothrix aestuarii</name>
    <dbReference type="NCBI Taxonomy" id="3062594"/>
    <lineage>
        <taxon>Bacteria</taxon>
        <taxon>Pseudomonadati</taxon>
        <taxon>Thermodesulfobacteriota</taxon>
        <taxon>Desulfobulbia</taxon>
        <taxon>Desulfobulbales</taxon>
        <taxon>Desulfobulbaceae</taxon>
        <taxon>Candidatus Electrothrix</taxon>
    </lineage>
</organism>
<evidence type="ECO:0000259" key="2">
    <source>
        <dbReference type="Pfam" id="PF26626"/>
    </source>
</evidence>
<feature type="transmembrane region" description="Helical" evidence="1">
    <location>
        <begin position="61"/>
        <end position="81"/>
    </location>
</feature>
<feature type="transmembrane region" description="Helical" evidence="1">
    <location>
        <begin position="380"/>
        <end position="398"/>
    </location>
</feature>
<protein>
    <recommendedName>
        <fullName evidence="2">DUF8201 domain-containing protein</fullName>
    </recommendedName>
</protein>
<feature type="transmembrane region" description="Helical" evidence="1">
    <location>
        <begin position="226"/>
        <end position="257"/>
    </location>
</feature>
<feature type="transmembrane region" description="Helical" evidence="1">
    <location>
        <begin position="160"/>
        <end position="176"/>
    </location>
</feature>
<sequence>MTGIGVRGFLGLLLFGMLGVGFNFFQPLTSTVFRASIFFIALLGGIICIKNRRQLNKIELCSFVAISCILAMLAASMRSGYDGGLYHLPHQVWLRTEPIVVGLANLHGRFGFSSLYEYMGAALWVKDNFILLSYLQASFIVFFLLFLIEQSRNAEGAHQVLLLGVVANFIVFHDYIYEEKIDKDLALELWYTYTDLPAGILFTVTFLYGHWLVSQKSSVQRNEWSIFSLLLLAALLLKISSVPLVLWFLFVVLYRIVSKRDNPFPVLISLVLPTGFMFVWFLKNIISTGCLLYPLSSSCIDVPWSAKINALKDAQWITAWARHPGSGLYSLQDNGWFLSWWYPHYYPFLIKLLLSGGVVGILYVGIALRSKFASVKVLDIRFWGAVGVMALSLLFWFWKAPTPRFGIGVFFLFFPVVFLFFSGYDFDLSVKINKPIQVAVIVGLLFFSFYIGTPWKKISQQNLFSFKAITVPTPKTQADVTYGVRVIGGDQCWLSPQCSPYDRPPLSSWHGVKTFYNFNYYKSSQ</sequence>
<keyword evidence="1" id="KW-0472">Membrane</keyword>
<feature type="transmembrane region" description="Helical" evidence="1">
    <location>
        <begin position="129"/>
        <end position="148"/>
    </location>
</feature>
<name>A0AAU8LZX5_9BACT</name>
<feature type="transmembrane region" description="Helical" evidence="1">
    <location>
        <begin position="7"/>
        <end position="25"/>
    </location>
</feature>
<reference evidence="3" key="1">
    <citation type="journal article" date="2024" name="Syst. Appl. Microbiol.">
        <title>First single-strain enrichments of Electrothrix cable bacteria, description of E. aestuarii sp. nov. and E. rattekaaiensis sp. nov., and proposal of a cable bacteria taxonomy following the rules of the SeqCode.</title>
        <authorList>
            <person name="Plum-Jensen L.E."/>
            <person name="Schramm A."/>
            <person name="Marshall I.P.G."/>
        </authorList>
    </citation>
    <scope>NUCLEOTIDE SEQUENCE</scope>
    <source>
        <strain evidence="3">Rat1</strain>
    </source>
</reference>
<reference evidence="3" key="2">
    <citation type="submission" date="2024-06" db="EMBL/GenBank/DDBJ databases">
        <authorList>
            <person name="Plum-Jensen L.E."/>
            <person name="Schramm A."/>
            <person name="Marshall I.P.G."/>
        </authorList>
    </citation>
    <scope>NUCLEOTIDE SEQUENCE</scope>
    <source>
        <strain evidence="3">Rat1</strain>
    </source>
</reference>
<dbReference type="InterPro" id="IPR058514">
    <property type="entry name" value="DUF8201"/>
</dbReference>
<accession>A0AAU8LZX5</accession>
<feature type="transmembrane region" description="Helical" evidence="1">
    <location>
        <begin position="196"/>
        <end position="214"/>
    </location>
</feature>
<evidence type="ECO:0000313" key="3">
    <source>
        <dbReference type="EMBL" id="XCN74818.1"/>
    </source>
</evidence>
<dbReference type="NCBIfam" id="NF047510">
    <property type="entry name" value="LIC_10190_fam"/>
    <property type="match status" value="1"/>
</dbReference>
<feature type="domain" description="DUF8201" evidence="2">
    <location>
        <begin position="10"/>
        <end position="411"/>
    </location>
</feature>
<proteinExistence type="predicted"/>
<dbReference type="EMBL" id="CP159373">
    <property type="protein sequence ID" value="XCN74818.1"/>
    <property type="molecule type" value="Genomic_DNA"/>
</dbReference>
<keyword evidence="1" id="KW-1133">Transmembrane helix</keyword>
<feature type="transmembrane region" description="Helical" evidence="1">
    <location>
        <begin position="348"/>
        <end position="368"/>
    </location>
</feature>
<dbReference type="AlphaFoldDB" id="A0AAU8LZX5"/>
<dbReference type="InterPro" id="IPR058065">
    <property type="entry name" value="LIC_10190-like"/>
</dbReference>
<evidence type="ECO:0000256" key="1">
    <source>
        <dbReference type="SAM" id="Phobius"/>
    </source>
</evidence>
<feature type="transmembrane region" description="Helical" evidence="1">
    <location>
        <begin position="31"/>
        <end position="49"/>
    </location>
</feature>
<dbReference type="KEGG" id="eaj:Q3M24_08780"/>
<feature type="transmembrane region" description="Helical" evidence="1">
    <location>
        <begin position="405"/>
        <end position="424"/>
    </location>
</feature>
<feature type="transmembrane region" description="Helical" evidence="1">
    <location>
        <begin position="436"/>
        <end position="453"/>
    </location>
</feature>